<dbReference type="InterPro" id="IPR011010">
    <property type="entry name" value="DNA_brk_join_enz"/>
</dbReference>
<dbReference type="GO" id="GO:0006310">
    <property type="term" value="P:DNA recombination"/>
    <property type="evidence" value="ECO:0007669"/>
    <property type="project" value="UniProtKB-KW"/>
</dbReference>
<dbReference type="Proteomes" id="UP000254711">
    <property type="component" value="Unassembled WGS sequence"/>
</dbReference>
<keyword evidence="2" id="KW-0229">DNA integration</keyword>
<gene>
    <name evidence="6" type="ORF">DVT68_10675</name>
</gene>
<evidence type="ECO:0000256" key="4">
    <source>
        <dbReference type="ARBA" id="ARBA00023172"/>
    </source>
</evidence>
<dbReference type="CDD" id="cd01189">
    <property type="entry name" value="INT_ICEBs1_C_like"/>
    <property type="match status" value="1"/>
</dbReference>
<evidence type="ECO:0000256" key="2">
    <source>
        <dbReference type="ARBA" id="ARBA00022908"/>
    </source>
</evidence>
<sequence>MAKVRARPDTGMLYLDFFYRGVRCREQTALKDTAENRRRVQALLKHIEKDIAQGSFDYAATFPGSSRAPQFGAPHVGQSAAAAPKASVPPMPVVRSTTPLFSDFAELWYLELSPQWRSRHRACVREDLDKLLIPVFGARAVGDIGKAEVLAFRAEVAKRKGRKGTLGNARINKIMCFLRQILNEAADRFDMVPAFRGVKPLKQKKTDVQPFSLAEVNRILDTVRVDYRNYLVTRFFTGMRSGEINGLKWKYVDLERNLILVRETLVDGESEDDAKTQSSVRDIPMQPMVREAIEAQWQRRDPNVPWVFSTRAGGPIDGHNFTNRIWYPLLRYLQLEMRRPYQTRHTAATLMLAAGENPEWIAHTLGHSNTDMLFRVYSRFVPNLTRQDGQAFAGLLNSRLAPAKGAQKPGALRDIDGMSPDQLREALAKLLIEKPDQEKEVPREDT</sequence>
<dbReference type="GO" id="GO:0015074">
    <property type="term" value="P:DNA integration"/>
    <property type="evidence" value="ECO:0007669"/>
    <property type="project" value="UniProtKB-KW"/>
</dbReference>
<dbReference type="InterPro" id="IPR013762">
    <property type="entry name" value="Integrase-like_cat_sf"/>
</dbReference>
<dbReference type="OrthoDB" id="9057547at2"/>
<evidence type="ECO:0000313" key="6">
    <source>
        <dbReference type="EMBL" id="RDI98951.1"/>
    </source>
</evidence>
<feature type="domain" description="Tyr recombinase" evidence="5">
    <location>
        <begin position="206"/>
        <end position="390"/>
    </location>
</feature>
<evidence type="ECO:0000256" key="3">
    <source>
        <dbReference type="ARBA" id="ARBA00023125"/>
    </source>
</evidence>
<dbReference type="PANTHER" id="PTHR30629:SF2">
    <property type="entry name" value="PROPHAGE INTEGRASE INTS-RELATED"/>
    <property type="match status" value="1"/>
</dbReference>
<protein>
    <submittedName>
        <fullName evidence="6">DUF3596 domain-containing protein</fullName>
    </submittedName>
</protein>
<evidence type="ECO:0000259" key="5">
    <source>
        <dbReference type="PROSITE" id="PS51898"/>
    </source>
</evidence>
<proteinExistence type="inferred from homology"/>
<dbReference type="InterPro" id="IPR022000">
    <property type="entry name" value="Min27-like_integrase_DNA_bind"/>
</dbReference>
<dbReference type="InterPro" id="IPR050808">
    <property type="entry name" value="Phage_Integrase"/>
</dbReference>
<dbReference type="SUPFAM" id="SSF56349">
    <property type="entry name" value="DNA breaking-rejoining enzymes"/>
    <property type="match status" value="1"/>
</dbReference>
<keyword evidence="4" id="KW-0233">DNA recombination</keyword>
<dbReference type="Gene3D" id="1.10.443.10">
    <property type="entry name" value="Intergrase catalytic core"/>
    <property type="match status" value="1"/>
</dbReference>
<dbReference type="PROSITE" id="PS51898">
    <property type="entry name" value="TYR_RECOMBINASE"/>
    <property type="match status" value="1"/>
</dbReference>
<comment type="caution">
    <text evidence="6">The sequence shown here is derived from an EMBL/GenBank/DDBJ whole genome shotgun (WGS) entry which is preliminary data.</text>
</comment>
<dbReference type="Gene3D" id="1.10.150.130">
    <property type="match status" value="1"/>
</dbReference>
<dbReference type="Pfam" id="PF12167">
    <property type="entry name" value="Arm-DNA-bind_2"/>
    <property type="match status" value="1"/>
</dbReference>
<accession>A0A370K8G7</accession>
<dbReference type="RefSeq" id="WP_114825038.1">
    <property type="nucleotide sequence ID" value="NZ_QQSY01000002.1"/>
</dbReference>
<keyword evidence="3" id="KW-0238">DNA-binding</keyword>
<reference evidence="6 7" key="1">
    <citation type="submission" date="2018-07" db="EMBL/GenBank/DDBJ databases">
        <title>Dyella solisilvae sp. nov., isolated from the pine and broad-leaved mixed forest soil.</title>
        <authorList>
            <person name="Gao Z."/>
            <person name="Qiu L."/>
        </authorList>
    </citation>
    <scope>NUCLEOTIDE SEQUENCE [LARGE SCALE GENOMIC DNA]</scope>
    <source>
        <strain evidence="6 7">DHG54</strain>
    </source>
</reference>
<dbReference type="PANTHER" id="PTHR30629">
    <property type="entry name" value="PROPHAGE INTEGRASE"/>
    <property type="match status" value="1"/>
</dbReference>
<dbReference type="AlphaFoldDB" id="A0A370K8G7"/>
<comment type="similarity">
    <text evidence="1">Belongs to the 'phage' integrase family.</text>
</comment>
<keyword evidence="7" id="KW-1185">Reference proteome</keyword>
<dbReference type="InterPro" id="IPR002104">
    <property type="entry name" value="Integrase_catalytic"/>
</dbReference>
<name>A0A370K8G7_9GAMM</name>
<evidence type="ECO:0000256" key="1">
    <source>
        <dbReference type="ARBA" id="ARBA00008857"/>
    </source>
</evidence>
<dbReference type="GO" id="GO:0003677">
    <property type="term" value="F:DNA binding"/>
    <property type="evidence" value="ECO:0007669"/>
    <property type="project" value="UniProtKB-KW"/>
</dbReference>
<dbReference type="Pfam" id="PF00589">
    <property type="entry name" value="Phage_integrase"/>
    <property type="match status" value="1"/>
</dbReference>
<evidence type="ECO:0000313" key="7">
    <source>
        <dbReference type="Proteomes" id="UP000254711"/>
    </source>
</evidence>
<dbReference type="InterPro" id="IPR010998">
    <property type="entry name" value="Integrase_recombinase_N"/>
</dbReference>
<dbReference type="EMBL" id="QQSY01000002">
    <property type="protein sequence ID" value="RDI98951.1"/>
    <property type="molecule type" value="Genomic_DNA"/>
</dbReference>
<organism evidence="6 7">
    <name type="scientific">Dyella solisilvae</name>
    <dbReference type="NCBI Taxonomy" id="1920168"/>
    <lineage>
        <taxon>Bacteria</taxon>
        <taxon>Pseudomonadati</taxon>
        <taxon>Pseudomonadota</taxon>
        <taxon>Gammaproteobacteria</taxon>
        <taxon>Lysobacterales</taxon>
        <taxon>Rhodanobacteraceae</taxon>
        <taxon>Dyella</taxon>
    </lineage>
</organism>